<evidence type="ECO:0000313" key="6">
    <source>
        <dbReference type="EMBL" id="OEJ80321.1"/>
    </source>
</evidence>
<dbReference type="Pfam" id="PF01779">
    <property type="entry name" value="Ribosomal_L29e"/>
    <property type="match status" value="1"/>
</dbReference>
<dbReference type="FunCoup" id="A0A1E5R0A2">
    <property type="interactions" value="561"/>
</dbReference>
<dbReference type="PANTHER" id="PTHR12884">
    <property type="entry name" value="60S RIBOSOMAL PROTEIN L29"/>
    <property type="match status" value="1"/>
</dbReference>
<dbReference type="GO" id="GO:0003735">
    <property type="term" value="F:structural constituent of ribosome"/>
    <property type="evidence" value="ECO:0007669"/>
    <property type="project" value="UniProtKB-UniRule"/>
</dbReference>
<dbReference type="GO" id="GO:0022625">
    <property type="term" value="C:cytosolic large ribosomal subunit"/>
    <property type="evidence" value="ECO:0007669"/>
    <property type="project" value="TreeGrafter"/>
</dbReference>
<dbReference type="STRING" id="56408.A0A1E5R0A2"/>
<evidence type="ECO:0000256" key="2">
    <source>
        <dbReference type="ARBA" id="ARBA00022980"/>
    </source>
</evidence>
<keyword evidence="2 4" id="KW-0689">Ribosomal protein</keyword>
<evidence type="ECO:0000256" key="5">
    <source>
        <dbReference type="SAM" id="MobiDB-lite"/>
    </source>
</evidence>
<organism evidence="6 7">
    <name type="scientific">Hanseniaspora osmophila</name>
    <dbReference type="NCBI Taxonomy" id="56408"/>
    <lineage>
        <taxon>Eukaryota</taxon>
        <taxon>Fungi</taxon>
        <taxon>Dikarya</taxon>
        <taxon>Ascomycota</taxon>
        <taxon>Saccharomycotina</taxon>
        <taxon>Saccharomycetes</taxon>
        <taxon>Saccharomycodales</taxon>
        <taxon>Saccharomycodaceae</taxon>
        <taxon>Hanseniaspora</taxon>
    </lineage>
</organism>
<evidence type="ECO:0000256" key="1">
    <source>
        <dbReference type="ARBA" id="ARBA00010247"/>
    </source>
</evidence>
<dbReference type="Proteomes" id="UP000095728">
    <property type="component" value="Unassembled WGS sequence"/>
</dbReference>
<gene>
    <name evidence="6" type="ORF">AWRI3579_g4552</name>
</gene>
<dbReference type="PANTHER" id="PTHR12884:SF0">
    <property type="entry name" value="60S RIBOSOMAL PROTEIN L29"/>
    <property type="match status" value="1"/>
</dbReference>
<keyword evidence="3 4" id="KW-0687">Ribonucleoprotein</keyword>
<feature type="compositionally biased region" description="Basic residues" evidence="5">
    <location>
        <begin position="22"/>
        <end position="44"/>
    </location>
</feature>
<dbReference type="AlphaFoldDB" id="A0A1E5R0A2"/>
<dbReference type="Gene3D" id="6.10.140.1730">
    <property type="match status" value="1"/>
</dbReference>
<sequence>MTKVFNPFDSIVLITKQFHQQKMAKSKNHTAHNQTKKAHRHGIKRVKTHKYSSLKNVDSKFRRNHRYALHGTAKALAARKAEEKA</sequence>
<evidence type="ECO:0000313" key="7">
    <source>
        <dbReference type="Proteomes" id="UP000095728"/>
    </source>
</evidence>
<reference evidence="7" key="1">
    <citation type="journal article" date="2016" name="Genome Announc.">
        <title>Genome sequences of three species of Hanseniaspora isolated from spontaneous wine fermentations.</title>
        <authorList>
            <person name="Sternes P.R."/>
            <person name="Lee D."/>
            <person name="Kutyna D.R."/>
            <person name="Borneman A.R."/>
        </authorList>
    </citation>
    <scope>NUCLEOTIDE SEQUENCE [LARGE SCALE GENOMIC DNA]</scope>
    <source>
        <strain evidence="7">AWRI3579</strain>
    </source>
</reference>
<keyword evidence="7" id="KW-1185">Reference proteome</keyword>
<comment type="similarity">
    <text evidence="1 4">Belongs to the eukaryotic ribosomal protein eL29 family.</text>
</comment>
<comment type="caution">
    <text evidence="6">The sequence shown here is derived from an EMBL/GenBank/DDBJ whole genome shotgun (WGS) entry which is preliminary data.</text>
</comment>
<dbReference type="GO" id="GO:0002181">
    <property type="term" value="P:cytoplasmic translation"/>
    <property type="evidence" value="ECO:0007669"/>
    <property type="project" value="TreeGrafter"/>
</dbReference>
<name>A0A1E5R0A2_9ASCO</name>
<dbReference type="OrthoDB" id="996720at2759"/>
<protein>
    <recommendedName>
        <fullName evidence="4">60S ribosomal protein L29</fullName>
    </recommendedName>
</protein>
<dbReference type="EMBL" id="LPNM01000012">
    <property type="protein sequence ID" value="OEJ80321.1"/>
    <property type="molecule type" value="Genomic_DNA"/>
</dbReference>
<dbReference type="InterPro" id="IPR002673">
    <property type="entry name" value="Ribosomal_eL29"/>
</dbReference>
<feature type="region of interest" description="Disordered" evidence="5">
    <location>
        <begin position="20"/>
        <end position="44"/>
    </location>
</feature>
<dbReference type="InParanoid" id="A0A1E5R0A2"/>
<evidence type="ECO:0000256" key="3">
    <source>
        <dbReference type="ARBA" id="ARBA00023274"/>
    </source>
</evidence>
<proteinExistence type="inferred from homology"/>
<accession>A0A1E5R0A2</accession>
<evidence type="ECO:0000256" key="4">
    <source>
        <dbReference type="RuleBase" id="RU364026"/>
    </source>
</evidence>